<sequence>MPRSDTDPRLMLLSPGDSVYVLRDQIAAGETILVQGRKVAISAALGLGHKIARAALRPGDKVLKYGAPIGSASAPIAPGDHVHTHNLKSDYTATHTLEAARANAGEKS</sequence>
<dbReference type="InterPro" id="IPR052172">
    <property type="entry name" value="UxaA_altronate/galactarate_dh"/>
</dbReference>
<dbReference type="CDD" id="cd11613">
    <property type="entry name" value="SAF_AH_GD"/>
    <property type="match status" value="1"/>
</dbReference>
<keyword evidence="3" id="KW-0378">Hydrolase</keyword>
<keyword evidence="4" id="KW-1185">Reference proteome</keyword>
<organism evidence="3 4">
    <name type="scientific">Paracoccus mangrovi</name>
    <dbReference type="NCBI Taxonomy" id="1715645"/>
    <lineage>
        <taxon>Bacteria</taxon>
        <taxon>Pseudomonadati</taxon>
        <taxon>Pseudomonadota</taxon>
        <taxon>Alphaproteobacteria</taxon>
        <taxon>Rhodobacterales</taxon>
        <taxon>Paracoccaceae</taxon>
        <taxon>Paracoccus</taxon>
    </lineage>
</organism>
<comment type="caution">
    <text evidence="3">The sequence shown here is derived from an EMBL/GenBank/DDBJ whole genome shotgun (WGS) entry which is preliminary data.</text>
</comment>
<protein>
    <submittedName>
        <fullName evidence="3">UxaA family hydrolase</fullName>
    </submittedName>
</protein>
<dbReference type="InterPro" id="IPR044144">
    <property type="entry name" value="SAF_UxaA/GarD"/>
</dbReference>
<feature type="domain" description="SAF" evidence="2">
    <location>
        <begin position="16"/>
        <end position="88"/>
    </location>
</feature>
<dbReference type="RefSeq" id="WP_374426224.1">
    <property type="nucleotide sequence ID" value="NZ_JBHRXJ010000004.1"/>
</dbReference>
<dbReference type="PANTHER" id="PTHR30536">
    <property type="entry name" value="ALTRONATE/GALACTARATE DEHYDRATASE"/>
    <property type="match status" value="1"/>
</dbReference>
<dbReference type="EMBL" id="JBHRXJ010000004">
    <property type="protein sequence ID" value="MFC3527907.1"/>
    <property type="molecule type" value="Genomic_DNA"/>
</dbReference>
<evidence type="ECO:0000313" key="3">
    <source>
        <dbReference type="EMBL" id="MFC3527907.1"/>
    </source>
</evidence>
<reference evidence="4" key="1">
    <citation type="journal article" date="2019" name="Int. J. Syst. Evol. Microbiol.">
        <title>The Global Catalogue of Microorganisms (GCM) 10K type strain sequencing project: providing services to taxonomists for standard genome sequencing and annotation.</title>
        <authorList>
            <consortium name="The Broad Institute Genomics Platform"/>
            <consortium name="The Broad Institute Genome Sequencing Center for Infectious Disease"/>
            <person name="Wu L."/>
            <person name="Ma J."/>
        </authorList>
    </citation>
    <scope>NUCLEOTIDE SEQUENCE [LARGE SCALE GENOMIC DNA]</scope>
    <source>
        <strain evidence="4">KCTC 42899</strain>
    </source>
</reference>
<dbReference type="Pfam" id="PF08666">
    <property type="entry name" value="SAF"/>
    <property type="match status" value="1"/>
</dbReference>
<proteinExistence type="predicted"/>
<dbReference type="GO" id="GO:0016787">
    <property type="term" value="F:hydrolase activity"/>
    <property type="evidence" value="ECO:0007669"/>
    <property type="project" value="UniProtKB-KW"/>
</dbReference>
<dbReference type="PANTHER" id="PTHR30536:SF5">
    <property type="entry name" value="ALTRONATE DEHYDRATASE"/>
    <property type="match status" value="1"/>
</dbReference>
<evidence type="ECO:0000313" key="4">
    <source>
        <dbReference type="Proteomes" id="UP001595721"/>
    </source>
</evidence>
<dbReference type="InterPro" id="IPR013974">
    <property type="entry name" value="SAF"/>
</dbReference>
<accession>A0ABV7R2G1</accession>
<dbReference type="Gene3D" id="2.30.130.110">
    <property type="match status" value="1"/>
</dbReference>
<dbReference type="Proteomes" id="UP001595721">
    <property type="component" value="Unassembled WGS sequence"/>
</dbReference>
<name>A0ABV7R2G1_9RHOB</name>
<dbReference type="SMART" id="SM00858">
    <property type="entry name" value="SAF"/>
    <property type="match status" value="1"/>
</dbReference>
<evidence type="ECO:0000256" key="1">
    <source>
        <dbReference type="ARBA" id="ARBA00023239"/>
    </source>
</evidence>
<keyword evidence="1" id="KW-0456">Lyase</keyword>
<gene>
    <name evidence="3" type="ORF">ACFOMH_06925</name>
</gene>
<evidence type="ECO:0000259" key="2">
    <source>
        <dbReference type="SMART" id="SM00858"/>
    </source>
</evidence>